<evidence type="ECO:0000256" key="1">
    <source>
        <dbReference type="ARBA" id="ARBA00004123"/>
    </source>
</evidence>
<keyword evidence="6 8" id="KW-0804">Transcription</keyword>
<evidence type="ECO:0000256" key="4">
    <source>
        <dbReference type="ARBA" id="ARBA00023015"/>
    </source>
</evidence>
<organism evidence="10 11">
    <name type="scientific">Ustilago bromivora</name>
    <dbReference type="NCBI Taxonomy" id="307758"/>
    <lineage>
        <taxon>Eukaryota</taxon>
        <taxon>Fungi</taxon>
        <taxon>Dikarya</taxon>
        <taxon>Basidiomycota</taxon>
        <taxon>Ustilaginomycotina</taxon>
        <taxon>Ustilaginomycetes</taxon>
        <taxon>Ustilaginales</taxon>
        <taxon>Ustilaginaceae</taxon>
        <taxon>Ustilago</taxon>
    </lineage>
</organism>
<dbReference type="OrthoDB" id="526653at2759"/>
<comment type="similarity">
    <text evidence="2 8">Belongs to the Mediator complex subunit 21 family.</text>
</comment>
<evidence type="ECO:0000313" key="10">
    <source>
        <dbReference type="EMBL" id="SAM80176.1"/>
    </source>
</evidence>
<dbReference type="InterPro" id="IPR037212">
    <property type="entry name" value="Med7/Med21-like"/>
</dbReference>
<keyword evidence="4 8" id="KW-0805">Transcription regulation</keyword>
<dbReference type="Proteomes" id="UP000179920">
    <property type="component" value="Chromosome IV"/>
</dbReference>
<evidence type="ECO:0000256" key="9">
    <source>
        <dbReference type="SAM" id="Coils"/>
    </source>
</evidence>
<evidence type="ECO:0000256" key="3">
    <source>
        <dbReference type="ARBA" id="ARBA00019691"/>
    </source>
</evidence>
<dbReference type="Gene3D" id="6.10.280.10">
    <property type="entry name" value="Mediator complex, subunit Med21"/>
    <property type="match status" value="1"/>
</dbReference>
<reference evidence="11" key="1">
    <citation type="submission" date="2016-04" db="EMBL/GenBank/DDBJ databases">
        <authorList>
            <person name="Guldener U."/>
            <person name="Guldener U."/>
        </authorList>
    </citation>
    <scope>NUCLEOTIDE SEQUENCE [LARGE SCALE GENOMIC DNA]</scope>
    <source>
        <strain evidence="11">UB2112</strain>
    </source>
</reference>
<dbReference type="GO" id="GO:0003712">
    <property type="term" value="F:transcription coregulator activity"/>
    <property type="evidence" value="ECO:0007669"/>
    <property type="project" value="TreeGrafter"/>
</dbReference>
<evidence type="ECO:0000313" key="11">
    <source>
        <dbReference type="Proteomes" id="UP000179920"/>
    </source>
</evidence>
<dbReference type="AlphaFoldDB" id="A0A1K0GMA5"/>
<dbReference type="SUPFAM" id="SSF140718">
    <property type="entry name" value="Mediator hinge subcomplex-like"/>
    <property type="match status" value="1"/>
</dbReference>
<keyword evidence="9" id="KW-0175">Coiled coil</keyword>
<evidence type="ECO:0000256" key="2">
    <source>
        <dbReference type="ARBA" id="ARBA00005770"/>
    </source>
</evidence>
<dbReference type="GO" id="GO:0016592">
    <property type="term" value="C:mediator complex"/>
    <property type="evidence" value="ECO:0007669"/>
    <property type="project" value="UniProtKB-UniRule"/>
</dbReference>
<sequence>MDLLTQLDTSLDLLLRIMSSSIAYISRKASHTPLPSSTVPLTVLGKTEAIDPVEMDDAIAELVSDLVDKAQSIREIIQHLPTKQSLGGDQELETHLKRLQEEMRDANQEYSQVRLEVDHLRAEVEALCRVLAEERGVGRGAFVRELEGRAGEESGGDRDAIGFGGL</sequence>
<gene>
    <name evidence="10" type="ORF">UBRO_02338</name>
</gene>
<comment type="subunit">
    <text evidence="8">Component of the Mediator complex.</text>
</comment>
<dbReference type="GO" id="GO:0006357">
    <property type="term" value="P:regulation of transcription by RNA polymerase II"/>
    <property type="evidence" value="ECO:0007669"/>
    <property type="project" value="TreeGrafter"/>
</dbReference>
<evidence type="ECO:0000256" key="6">
    <source>
        <dbReference type="ARBA" id="ARBA00023163"/>
    </source>
</evidence>
<feature type="coiled-coil region" evidence="9">
    <location>
        <begin position="89"/>
        <end position="123"/>
    </location>
</feature>
<accession>A0A1K0GMA5</accession>
<comment type="function">
    <text evidence="8">Component of the Mediator complex, a coactivator involved in the regulated transcription of nearly all RNA polymerase II-dependent genes. Mediator functions as a bridge to convey information from gene-specific regulatory proteins to the basal RNA polymerase II transcription machinery. Mediator is recruited to promoters by direct interactions with regulatory proteins and serves as a scaffold for the assembly of a functional preinitiation complex with RNA polymerase II and the general transcription factors.</text>
</comment>
<dbReference type="Pfam" id="PF11221">
    <property type="entry name" value="Med21"/>
    <property type="match status" value="1"/>
</dbReference>
<dbReference type="PANTHER" id="PTHR13381">
    <property type="entry name" value="RNA POLYMERASE II HOLOENZYME COMPONENT SRB7"/>
    <property type="match status" value="1"/>
</dbReference>
<name>A0A1K0GMA5_9BASI</name>
<dbReference type="EMBL" id="LT558120">
    <property type="protein sequence ID" value="SAM80176.1"/>
    <property type="molecule type" value="Genomic_DNA"/>
</dbReference>
<proteinExistence type="inferred from homology"/>
<keyword evidence="5 8" id="KW-0010">Activator</keyword>
<protein>
    <recommendedName>
        <fullName evidence="3 8">Mediator of RNA polymerase II transcription subunit 21</fullName>
    </recommendedName>
</protein>
<evidence type="ECO:0000256" key="8">
    <source>
        <dbReference type="RuleBase" id="RU366036"/>
    </source>
</evidence>
<dbReference type="PANTHER" id="PTHR13381:SF0">
    <property type="entry name" value="MEDIATOR OF RNA POLYMERASE II TRANSCRIPTION SUBUNIT 21"/>
    <property type="match status" value="1"/>
</dbReference>
<evidence type="ECO:0000256" key="7">
    <source>
        <dbReference type="ARBA" id="ARBA00023242"/>
    </source>
</evidence>
<evidence type="ECO:0000256" key="5">
    <source>
        <dbReference type="ARBA" id="ARBA00023159"/>
    </source>
</evidence>
<dbReference type="InterPro" id="IPR021384">
    <property type="entry name" value="Mediator_Med21"/>
</dbReference>
<keyword evidence="7 8" id="KW-0539">Nucleus</keyword>
<comment type="subcellular location">
    <subcellularLocation>
        <location evidence="1 8">Nucleus</location>
    </subcellularLocation>
</comment>